<gene>
    <name evidence="1" type="ORF">LSAT_V11C800395970</name>
</gene>
<proteinExistence type="predicted"/>
<dbReference type="EMBL" id="NBSK02000008">
    <property type="protein sequence ID" value="KAJ0190758.1"/>
    <property type="molecule type" value="Genomic_DNA"/>
</dbReference>
<keyword evidence="2" id="KW-1185">Reference proteome</keyword>
<organism evidence="1 2">
    <name type="scientific">Lactuca sativa</name>
    <name type="common">Garden lettuce</name>
    <dbReference type="NCBI Taxonomy" id="4236"/>
    <lineage>
        <taxon>Eukaryota</taxon>
        <taxon>Viridiplantae</taxon>
        <taxon>Streptophyta</taxon>
        <taxon>Embryophyta</taxon>
        <taxon>Tracheophyta</taxon>
        <taxon>Spermatophyta</taxon>
        <taxon>Magnoliopsida</taxon>
        <taxon>eudicotyledons</taxon>
        <taxon>Gunneridae</taxon>
        <taxon>Pentapetalae</taxon>
        <taxon>asterids</taxon>
        <taxon>campanulids</taxon>
        <taxon>Asterales</taxon>
        <taxon>Asteraceae</taxon>
        <taxon>Cichorioideae</taxon>
        <taxon>Cichorieae</taxon>
        <taxon>Lactucinae</taxon>
        <taxon>Lactuca</taxon>
    </lineage>
</organism>
<reference evidence="1 2" key="1">
    <citation type="journal article" date="2017" name="Nat. Commun.">
        <title>Genome assembly with in vitro proximity ligation data and whole-genome triplication in lettuce.</title>
        <authorList>
            <person name="Reyes-Chin-Wo S."/>
            <person name="Wang Z."/>
            <person name="Yang X."/>
            <person name="Kozik A."/>
            <person name="Arikit S."/>
            <person name="Song C."/>
            <person name="Xia L."/>
            <person name="Froenicke L."/>
            <person name="Lavelle D.O."/>
            <person name="Truco M.J."/>
            <person name="Xia R."/>
            <person name="Zhu S."/>
            <person name="Xu C."/>
            <person name="Xu H."/>
            <person name="Xu X."/>
            <person name="Cox K."/>
            <person name="Korf I."/>
            <person name="Meyers B.C."/>
            <person name="Michelmore R.W."/>
        </authorList>
    </citation>
    <scope>NUCLEOTIDE SEQUENCE [LARGE SCALE GENOMIC DNA]</scope>
    <source>
        <strain evidence="2">cv. Salinas</strain>
        <tissue evidence="1">Seedlings</tissue>
    </source>
</reference>
<dbReference type="Proteomes" id="UP000235145">
    <property type="component" value="Unassembled WGS sequence"/>
</dbReference>
<name>A0A9R1UPQ6_LACSA</name>
<comment type="caution">
    <text evidence="1">The sequence shown here is derived from an EMBL/GenBank/DDBJ whole genome shotgun (WGS) entry which is preliminary data.</text>
</comment>
<sequence>MFLYGELVNYTLLYINKILYGNSRSLVDFPNLPKLNHSLLNIGSNKGGNGSIWVGFREKDFDPRLIEKEKMNKGNKAARAALRFFFLGRDMRG</sequence>
<accession>A0A9R1UPQ6</accession>
<protein>
    <submittedName>
        <fullName evidence="1">Uncharacterized protein</fullName>
    </submittedName>
</protein>
<dbReference type="AlphaFoldDB" id="A0A9R1UPQ6"/>
<evidence type="ECO:0000313" key="2">
    <source>
        <dbReference type="Proteomes" id="UP000235145"/>
    </source>
</evidence>
<evidence type="ECO:0000313" key="1">
    <source>
        <dbReference type="EMBL" id="KAJ0190758.1"/>
    </source>
</evidence>